<evidence type="ECO:0000313" key="2">
    <source>
        <dbReference type="Proteomes" id="UP001417504"/>
    </source>
</evidence>
<dbReference type="AlphaFoldDB" id="A0AAP0HYE3"/>
<protein>
    <submittedName>
        <fullName evidence="1">Uncharacterized protein</fullName>
    </submittedName>
</protein>
<comment type="caution">
    <text evidence="1">The sequence shown here is derived from an EMBL/GenBank/DDBJ whole genome shotgun (WGS) entry which is preliminary data.</text>
</comment>
<sequence length="97" mass="10321">MVLETAAPPGRVESLERQCGGRRMVILPTMLLHGTHSTQFQFTGSYHPSQPPVANPHQLVHGMPGNIGVGVASACPGGWGLSRSMPTFSNDPQTTEN</sequence>
<proteinExistence type="predicted"/>
<organism evidence="1 2">
    <name type="scientific">Stephania japonica</name>
    <dbReference type="NCBI Taxonomy" id="461633"/>
    <lineage>
        <taxon>Eukaryota</taxon>
        <taxon>Viridiplantae</taxon>
        <taxon>Streptophyta</taxon>
        <taxon>Embryophyta</taxon>
        <taxon>Tracheophyta</taxon>
        <taxon>Spermatophyta</taxon>
        <taxon>Magnoliopsida</taxon>
        <taxon>Ranunculales</taxon>
        <taxon>Menispermaceae</taxon>
        <taxon>Menispermoideae</taxon>
        <taxon>Cissampelideae</taxon>
        <taxon>Stephania</taxon>
    </lineage>
</organism>
<dbReference type="EMBL" id="JBBNAE010000008">
    <property type="protein sequence ID" value="KAK9102477.1"/>
    <property type="molecule type" value="Genomic_DNA"/>
</dbReference>
<keyword evidence="2" id="KW-1185">Reference proteome</keyword>
<name>A0AAP0HYE3_9MAGN</name>
<dbReference type="Proteomes" id="UP001417504">
    <property type="component" value="Unassembled WGS sequence"/>
</dbReference>
<accession>A0AAP0HYE3</accession>
<reference evidence="1 2" key="1">
    <citation type="submission" date="2024-01" db="EMBL/GenBank/DDBJ databases">
        <title>Genome assemblies of Stephania.</title>
        <authorList>
            <person name="Yang L."/>
        </authorList>
    </citation>
    <scope>NUCLEOTIDE SEQUENCE [LARGE SCALE GENOMIC DNA]</scope>
    <source>
        <strain evidence="1">QJT</strain>
        <tissue evidence="1">Leaf</tissue>
    </source>
</reference>
<evidence type="ECO:0000313" key="1">
    <source>
        <dbReference type="EMBL" id="KAK9102477.1"/>
    </source>
</evidence>
<gene>
    <name evidence="1" type="ORF">Sjap_019731</name>
</gene>